<dbReference type="Gene3D" id="3.40.50.300">
    <property type="entry name" value="P-loop containing nucleotide triphosphate hydrolases"/>
    <property type="match status" value="1"/>
</dbReference>
<dbReference type="Pfam" id="PF02224">
    <property type="entry name" value="Cytidylate_kin"/>
    <property type="match status" value="1"/>
</dbReference>
<evidence type="ECO:0000313" key="10">
    <source>
        <dbReference type="EMBL" id="WAH39616.1"/>
    </source>
</evidence>
<dbReference type="GO" id="GO:0016301">
    <property type="term" value="F:kinase activity"/>
    <property type="evidence" value="ECO:0007669"/>
    <property type="project" value="UniProtKB-KW"/>
</dbReference>
<gene>
    <name evidence="8 10" type="primary">cmk</name>
    <name evidence="10" type="ORF">NZD89_14435</name>
</gene>
<reference evidence="10" key="1">
    <citation type="submission" date="2022-08" db="EMBL/GenBank/DDBJ databases">
        <title>Alicyclobacillus fastidiosus DSM 17978, complete genome.</title>
        <authorList>
            <person name="Wang Q."/>
            <person name="Cai R."/>
            <person name="Wang Z."/>
        </authorList>
    </citation>
    <scope>NUCLEOTIDE SEQUENCE</scope>
    <source>
        <strain evidence="10">DSM 17978</strain>
    </source>
</reference>
<evidence type="ECO:0000256" key="5">
    <source>
        <dbReference type="ARBA" id="ARBA00022840"/>
    </source>
</evidence>
<evidence type="ECO:0000313" key="11">
    <source>
        <dbReference type="Proteomes" id="UP001164761"/>
    </source>
</evidence>
<dbReference type="CDD" id="cd02020">
    <property type="entry name" value="CMPK"/>
    <property type="match status" value="1"/>
</dbReference>
<evidence type="ECO:0000256" key="2">
    <source>
        <dbReference type="ARBA" id="ARBA00022679"/>
    </source>
</evidence>
<evidence type="ECO:0000256" key="8">
    <source>
        <dbReference type="HAMAP-Rule" id="MF_00238"/>
    </source>
</evidence>
<keyword evidence="3 8" id="KW-0547">Nucleotide-binding</keyword>
<dbReference type="HAMAP" id="MF_00238">
    <property type="entry name" value="Cytidyl_kinase_type1"/>
    <property type="match status" value="1"/>
</dbReference>
<sequence length="225" mass="25048">MSPVSVAIDGPAGAGKSTVAKLVAERLKFLYIDTGAMYRAVAYLCVKENVDCSDTSAVDKLVKEHEFRFEEGRDLGLLVYVDDQDVSAYLRSPDVSERVSLVAALPEVRSRLTQWQRAFAKTHSVVMDGRDIGTVVLPDATVKVFLTANVEERARRRQQEYHERGFDVSLGEIIESMTQRDKLDSERELAPLTSAPDAVHIDSTGKAIDVVVDEIMRLVERAHVR</sequence>
<evidence type="ECO:0000256" key="3">
    <source>
        <dbReference type="ARBA" id="ARBA00022741"/>
    </source>
</evidence>
<keyword evidence="11" id="KW-1185">Reference proteome</keyword>
<evidence type="ECO:0000256" key="4">
    <source>
        <dbReference type="ARBA" id="ARBA00022777"/>
    </source>
</evidence>
<feature type="domain" description="Cytidylate kinase" evidence="9">
    <location>
        <begin position="6"/>
        <end position="220"/>
    </location>
</feature>
<feature type="binding site" evidence="8">
    <location>
        <begin position="10"/>
        <end position="18"/>
    </location>
    <ligand>
        <name>ATP</name>
        <dbReference type="ChEBI" id="CHEBI:30616"/>
    </ligand>
</feature>
<protein>
    <recommendedName>
        <fullName evidence="8">Cytidylate kinase</fullName>
        <shortName evidence="8">CK</shortName>
        <ecNumber evidence="8">2.7.4.25</ecNumber>
    </recommendedName>
    <alternativeName>
        <fullName evidence="8">Cytidine monophosphate kinase</fullName>
        <shortName evidence="8">CMP kinase</shortName>
    </alternativeName>
</protein>
<dbReference type="NCBIfam" id="TIGR00017">
    <property type="entry name" value="cmk"/>
    <property type="match status" value="1"/>
</dbReference>
<comment type="similarity">
    <text evidence="1 8">Belongs to the cytidylate kinase family. Type 1 subfamily.</text>
</comment>
<keyword evidence="8" id="KW-0963">Cytoplasm</keyword>
<keyword evidence="4 8" id="KW-0418">Kinase</keyword>
<evidence type="ECO:0000259" key="9">
    <source>
        <dbReference type="Pfam" id="PF02224"/>
    </source>
</evidence>
<evidence type="ECO:0000256" key="1">
    <source>
        <dbReference type="ARBA" id="ARBA00009427"/>
    </source>
</evidence>
<dbReference type="SUPFAM" id="SSF52540">
    <property type="entry name" value="P-loop containing nucleoside triphosphate hydrolases"/>
    <property type="match status" value="1"/>
</dbReference>
<keyword evidence="5 8" id="KW-0067">ATP-binding</keyword>
<keyword evidence="2 8" id="KW-0808">Transferase</keyword>
<evidence type="ECO:0000256" key="7">
    <source>
        <dbReference type="ARBA" id="ARBA00048478"/>
    </source>
</evidence>
<evidence type="ECO:0000256" key="6">
    <source>
        <dbReference type="ARBA" id="ARBA00047615"/>
    </source>
</evidence>
<dbReference type="RefSeq" id="WP_268003513.1">
    <property type="nucleotide sequence ID" value="NZ_BSUT01000001.1"/>
</dbReference>
<dbReference type="InterPro" id="IPR011994">
    <property type="entry name" value="Cytidylate_kinase_dom"/>
</dbReference>
<organism evidence="10 11">
    <name type="scientific">Alicyclobacillus fastidiosus</name>
    <dbReference type="NCBI Taxonomy" id="392011"/>
    <lineage>
        <taxon>Bacteria</taxon>
        <taxon>Bacillati</taxon>
        <taxon>Bacillota</taxon>
        <taxon>Bacilli</taxon>
        <taxon>Bacillales</taxon>
        <taxon>Alicyclobacillaceae</taxon>
        <taxon>Alicyclobacillus</taxon>
    </lineage>
</organism>
<comment type="subcellular location">
    <subcellularLocation>
        <location evidence="8">Cytoplasm</location>
    </subcellularLocation>
</comment>
<comment type="catalytic activity">
    <reaction evidence="6 8">
        <text>dCMP + ATP = dCDP + ADP</text>
        <dbReference type="Rhea" id="RHEA:25094"/>
        <dbReference type="ChEBI" id="CHEBI:30616"/>
        <dbReference type="ChEBI" id="CHEBI:57566"/>
        <dbReference type="ChEBI" id="CHEBI:58593"/>
        <dbReference type="ChEBI" id="CHEBI:456216"/>
        <dbReference type="EC" id="2.7.4.25"/>
    </reaction>
</comment>
<comment type="catalytic activity">
    <reaction evidence="7 8">
        <text>CMP + ATP = CDP + ADP</text>
        <dbReference type="Rhea" id="RHEA:11600"/>
        <dbReference type="ChEBI" id="CHEBI:30616"/>
        <dbReference type="ChEBI" id="CHEBI:58069"/>
        <dbReference type="ChEBI" id="CHEBI:60377"/>
        <dbReference type="ChEBI" id="CHEBI:456216"/>
        <dbReference type="EC" id="2.7.4.25"/>
    </reaction>
</comment>
<dbReference type="Proteomes" id="UP001164761">
    <property type="component" value="Chromosome"/>
</dbReference>
<name>A0ABY6Z9T9_9BACL</name>
<dbReference type="EMBL" id="CP104067">
    <property type="protein sequence ID" value="WAH39616.1"/>
    <property type="molecule type" value="Genomic_DNA"/>
</dbReference>
<dbReference type="EC" id="2.7.4.25" evidence="8"/>
<dbReference type="PANTHER" id="PTHR21299:SF2">
    <property type="entry name" value="CYTIDYLATE KINASE"/>
    <property type="match status" value="1"/>
</dbReference>
<dbReference type="PANTHER" id="PTHR21299">
    <property type="entry name" value="CYTIDYLATE KINASE/PANTOATE-BETA-ALANINE LIGASE"/>
    <property type="match status" value="1"/>
</dbReference>
<accession>A0ABY6Z9T9</accession>
<dbReference type="InterPro" id="IPR003136">
    <property type="entry name" value="Cytidylate_kin"/>
</dbReference>
<dbReference type="InterPro" id="IPR027417">
    <property type="entry name" value="P-loop_NTPase"/>
</dbReference>
<proteinExistence type="inferred from homology"/>